<dbReference type="EMBL" id="JACEFO010001657">
    <property type="protein sequence ID" value="KAF8724818.1"/>
    <property type="molecule type" value="Genomic_DNA"/>
</dbReference>
<evidence type="ECO:0008006" key="6">
    <source>
        <dbReference type="Google" id="ProtNLM"/>
    </source>
</evidence>
<keyword evidence="5" id="KW-1185">Reference proteome</keyword>
<feature type="transmembrane region" description="Helical" evidence="2">
    <location>
        <begin position="679"/>
        <end position="700"/>
    </location>
</feature>
<dbReference type="PANTHER" id="PTHR34677:SF1">
    <property type="entry name" value="TRANSMEMBRANE PROTEIN"/>
    <property type="match status" value="1"/>
</dbReference>
<comment type="caution">
    <text evidence="4">The sequence shown here is derived from an EMBL/GenBank/DDBJ whole genome shotgun (WGS) entry which is preliminary data.</text>
</comment>
<dbReference type="PANTHER" id="PTHR34677">
    <property type="match status" value="1"/>
</dbReference>
<organism evidence="4 5">
    <name type="scientific">Digitaria exilis</name>
    <dbReference type="NCBI Taxonomy" id="1010633"/>
    <lineage>
        <taxon>Eukaryota</taxon>
        <taxon>Viridiplantae</taxon>
        <taxon>Streptophyta</taxon>
        <taxon>Embryophyta</taxon>
        <taxon>Tracheophyta</taxon>
        <taxon>Spermatophyta</taxon>
        <taxon>Magnoliopsida</taxon>
        <taxon>Liliopsida</taxon>
        <taxon>Poales</taxon>
        <taxon>Poaceae</taxon>
        <taxon>PACMAD clade</taxon>
        <taxon>Panicoideae</taxon>
        <taxon>Panicodae</taxon>
        <taxon>Paniceae</taxon>
        <taxon>Anthephorinae</taxon>
        <taxon>Digitaria</taxon>
    </lineage>
</organism>
<accession>A0A835F0Z9</accession>
<gene>
    <name evidence="4" type="ORF">HU200_020756</name>
</gene>
<evidence type="ECO:0000256" key="3">
    <source>
        <dbReference type="SAM" id="SignalP"/>
    </source>
</evidence>
<keyword evidence="3" id="KW-0732">Signal</keyword>
<name>A0A835F0Z9_9POAL</name>
<dbReference type="Proteomes" id="UP000636709">
    <property type="component" value="Unassembled WGS sequence"/>
</dbReference>
<keyword evidence="2" id="KW-1133">Transmembrane helix</keyword>
<keyword evidence="2" id="KW-0472">Membrane</keyword>
<evidence type="ECO:0000256" key="1">
    <source>
        <dbReference type="SAM" id="MobiDB-lite"/>
    </source>
</evidence>
<evidence type="ECO:0000256" key="2">
    <source>
        <dbReference type="SAM" id="Phobius"/>
    </source>
</evidence>
<feature type="compositionally biased region" description="Basic and acidic residues" evidence="1">
    <location>
        <begin position="1086"/>
        <end position="1095"/>
    </location>
</feature>
<protein>
    <recommendedName>
        <fullName evidence="6">Bacterial Ig-like domain-containing protein</fullName>
    </recommendedName>
</protein>
<reference evidence="4" key="1">
    <citation type="submission" date="2020-07" db="EMBL/GenBank/DDBJ databases">
        <title>Genome sequence and genetic diversity analysis of an under-domesticated orphan crop, white fonio (Digitaria exilis).</title>
        <authorList>
            <person name="Bennetzen J.L."/>
            <person name="Chen S."/>
            <person name="Ma X."/>
            <person name="Wang X."/>
            <person name="Yssel A.E.J."/>
            <person name="Chaluvadi S.R."/>
            <person name="Johnson M."/>
            <person name="Gangashetty P."/>
            <person name="Hamidou F."/>
            <person name="Sanogo M.D."/>
            <person name="Zwaenepoel A."/>
            <person name="Wallace J."/>
            <person name="Van De Peer Y."/>
            <person name="Van Deynze A."/>
        </authorList>
    </citation>
    <scope>NUCLEOTIDE SEQUENCE</scope>
    <source>
        <tissue evidence="4">Leaves</tissue>
    </source>
</reference>
<evidence type="ECO:0000313" key="4">
    <source>
        <dbReference type="EMBL" id="KAF8724818.1"/>
    </source>
</evidence>
<dbReference type="AlphaFoldDB" id="A0A835F0Z9"/>
<feature type="signal peptide" evidence="3">
    <location>
        <begin position="1"/>
        <end position="30"/>
    </location>
</feature>
<feature type="transmembrane region" description="Helical" evidence="2">
    <location>
        <begin position="721"/>
        <end position="743"/>
    </location>
</feature>
<dbReference type="OrthoDB" id="617191at2759"/>
<feature type="region of interest" description="Disordered" evidence="1">
    <location>
        <begin position="1042"/>
        <end position="1147"/>
    </location>
</feature>
<sequence>MVWKSWGGARAPLLPAIALLLLAAAPLCSGAGDVAVIFAAAPRRVSGSPSATFAFRVTLTTGAGGPCGDCTVTCQLDGGRASACGGNNGTETTVRYAGLADGSHTLAVCASRRGSGGDQSPTCATYAWDVDTVPPTASVTAGPAFTSAPNVSALVSFSEPCPGGGGFVCNDTYCNLIVYGPGRVEPSTLHELRPGLLYSVAVSISPDTQYGRVILFMGKCFCTDAAGHPFTRTPNSTFTLHFDRREDSMSIAATVPEKMLQIQGVTRLVQATNDEKDLRIYLTFAQPVLNSSSEILKALTATDAVLSPTNRSTLGNRRFGYFVNKISDSAIVTLTCDTSSIISRQGTPVKSAEPFTFLYDTKRPSVKLSTSTWRTSSRDIPVLIKFAKPVFNFSSSAVQVYGGNVLSFHEASKRIYTLRIQAAEKLVSVQVSENAAQDVAGNPSLASDSLQVRHYSVPVSSSSVAGITTIIFVATAVVSTLLTVSTSSLLASGAIPRPSSYMIAEPSRNLLRMACHIQIFALSRWLSVNLPIEYYEFAKGIEWTIPYMRLPWEGPSADPFLGYSTMLAIALSELLDRTAVGATGISYPRAQGQPVMPATILSDPVFPTELPGDGSPVMPMQTPGGAPPPVMPMQVPLDGTPLTAMEYRSFFENPDMKPEAQIIMKLQDLDGWKYFARNMFWLGVIGGGLILLHLLTLLYFKLRYRGREGRHGLGALVLPRLEIMLAILAAPCVAQAAAAAISGGAAGGLAAGVALIGVLTALLLVLLLFLSLGITMGRLLQYKEVVHQDEGRQEEHHWCQELLRCTLGSGKRGQWSWKKDPRRAATLAMLGPLFEDLRGSPPKYTPIGAGGKRGAAAGAGGGEGIIGSEHEEAAAPLIEKVSGVLRVYYTPLESVKRVAVGLVAGAHAASSSSSSSPRAHAAAVLSIASLQLVFVALGRPFVRRRVQLVETLSVASEVLVLAACVALTGDGEARGVGVAMLGAFAAGFAAQACSEWEALLRQVRQLSADRSSLLDGAKTACLGLLLLLLPSSVLGDRVAVNHRHHRQDPPPPDGGDGAGESVSASTPDEGGKGESEGSRGSSNERWWLRQLREMAKASFSKEAGGGGGDAGGEEASTSGTKARSGEWKSKSRGLYNDLEAIFSNSNR</sequence>
<feature type="chain" id="PRO_5033053749" description="Bacterial Ig-like domain-containing protein" evidence="3">
    <location>
        <begin position="31"/>
        <end position="1147"/>
    </location>
</feature>
<keyword evidence="2" id="KW-0812">Transmembrane</keyword>
<feature type="transmembrane region" description="Helical" evidence="2">
    <location>
        <begin position="749"/>
        <end position="774"/>
    </location>
</feature>
<proteinExistence type="predicted"/>
<evidence type="ECO:0000313" key="5">
    <source>
        <dbReference type="Proteomes" id="UP000636709"/>
    </source>
</evidence>